<evidence type="ECO:0000256" key="3">
    <source>
        <dbReference type="ARBA" id="ARBA00022737"/>
    </source>
</evidence>
<dbReference type="GO" id="GO:0005768">
    <property type="term" value="C:endosome"/>
    <property type="evidence" value="ECO:0007669"/>
    <property type="project" value="TreeGrafter"/>
</dbReference>
<dbReference type="AlphaFoldDB" id="A0A7J7J391"/>
<feature type="transmembrane region" description="Helical" evidence="8">
    <location>
        <begin position="20"/>
        <end position="38"/>
    </location>
</feature>
<feature type="transmembrane region" description="Helical" evidence="8">
    <location>
        <begin position="50"/>
        <end position="73"/>
    </location>
</feature>
<evidence type="ECO:0000256" key="4">
    <source>
        <dbReference type="ARBA" id="ARBA00022989"/>
    </source>
</evidence>
<dbReference type="GO" id="GO:0045332">
    <property type="term" value="P:phospholipid translocation"/>
    <property type="evidence" value="ECO:0007669"/>
    <property type="project" value="TreeGrafter"/>
</dbReference>
<dbReference type="FunFam" id="1.20.1280.290:FF:000005">
    <property type="entry name" value="PQ-loop repeat-containing protein 1"/>
    <property type="match status" value="1"/>
</dbReference>
<dbReference type="InterPro" id="IPR052241">
    <property type="entry name" value="SLC66/Scramblase_ANY1"/>
</dbReference>
<dbReference type="PANTHER" id="PTHR14856">
    <property type="entry name" value="PQ-LOOP REPEAT-CONTAINING PROTEIN 1-LIKE PROTEIN"/>
    <property type="match status" value="1"/>
</dbReference>
<keyword evidence="3" id="KW-0677">Repeat</keyword>
<dbReference type="SMART" id="SM00679">
    <property type="entry name" value="CTNS"/>
    <property type="match status" value="2"/>
</dbReference>
<evidence type="ECO:0000313" key="9">
    <source>
        <dbReference type="EMBL" id="KAF6020573.1"/>
    </source>
</evidence>
<feature type="transmembrane region" description="Helical" evidence="8">
    <location>
        <begin position="158"/>
        <end position="178"/>
    </location>
</feature>
<evidence type="ECO:0000256" key="6">
    <source>
        <dbReference type="ARBA" id="ARBA00040648"/>
    </source>
</evidence>
<proteinExistence type="predicted"/>
<keyword evidence="5 8" id="KW-0472">Membrane</keyword>
<gene>
    <name evidence="9" type="ORF">EB796_021097</name>
</gene>
<dbReference type="Proteomes" id="UP000593567">
    <property type="component" value="Unassembled WGS sequence"/>
</dbReference>
<dbReference type="EMBL" id="VXIV02003159">
    <property type="protein sequence ID" value="KAF6020573.1"/>
    <property type="molecule type" value="Genomic_DNA"/>
</dbReference>
<dbReference type="Gene3D" id="1.20.1280.290">
    <property type="match status" value="2"/>
</dbReference>
<evidence type="ECO:0000256" key="7">
    <source>
        <dbReference type="ARBA" id="ARBA00043159"/>
    </source>
</evidence>
<dbReference type="InterPro" id="IPR006603">
    <property type="entry name" value="PQ-loop_rpt"/>
</dbReference>
<dbReference type="GO" id="GO:0005802">
    <property type="term" value="C:trans-Golgi network"/>
    <property type="evidence" value="ECO:0007669"/>
    <property type="project" value="TreeGrafter"/>
</dbReference>
<keyword evidence="2 8" id="KW-0812">Transmembrane</keyword>
<name>A0A7J7J391_BUGNE</name>
<reference evidence="9" key="1">
    <citation type="submission" date="2020-06" db="EMBL/GenBank/DDBJ databases">
        <title>Draft genome of Bugula neritina, a colonial animal packing powerful symbionts and potential medicines.</title>
        <authorList>
            <person name="Rayko M."/>
        </authorList>
    </citation>
    <scope>NUCLEOTIDE SEQUENCE [LARGE SCALE GENOMIC DNA]</scope>
    <source>
        <strain evidence="9">Kwan_BN1</strain>
    </source>
</reference>
<dbReference type="OrthoDB" id="292213at2759"/>
<accession>A0A7J7J391</accession>
<evidence type="ECO:0000256" key="5">
    <source>
        <dbReference type="ARBA" id="ARBA00023136"/>
    </source>
</evidence>
<feature type="transmembrane region" description="Helical" evidence="8">
    <location>
        <begin position="190"/>
        <end position="210"/>
    </location>
</feature>
<evidence type="ECO:0000256" key="8">
    <source>
        <dbReference type="SAM" id="Phobius"/>
    </source>
</evidence>
<dbReference type="PANTHER" id="PTHR14856:SF9">
    <property type="entry name" value="PQ-LOOP REPEAT-CONTAINING PROTEIN 1"/>
    <property type="match status" value="1"/>
</dbReference>
<feature type="transmembrane region" description="Helical" evidence="8">
    <location>
        <begin position="79"/>
        <end position="100"/>
    </location>
</feature>
<evidence type="ECO:0000256" key="2">
    <source>
        <dbReference type="ARBA" id="ARBA00022692"/>
    </source>
</evidence>
<dbReference type="GO" id="GO:0016020">
    <property type="term" value="C:membrane"/>
    <property type="evidence" value="ECO:0007669"/>
    <property type="project" value="UniProtKB-SubCell"/>
</dbReference>
<dbReference type="GO" id="GO:0005829">
    <property type="term" value="C:cytosol"/>
    <property type="evidence" value="ECO:0007669"/>
    <property type="project" value="GOC"/>
</dbReference>
<comment type="caution">
    <text evidence="9">The sequence shown here is derived from an EMBL/GenBank/DDBJ whole genome shotgun (WGS) entry which is preliminary data.</text>
</comment>
<evidence type="ECO:0000313" key="10">
    <source>
        <dbReference type="Proteomes" id="UP000593567"/>
    </source>
</evidence>
<keyword evidence="10" id="KW-1185">Reference proteome</keyword>
<dbReference type="Pfam" id="PF04193">
    <property type="entry name" value="PQ-loop"/>
    <property type="match status" value="2"/>
</dbReference>
<sequence length="254" mass="29027">MDVKAYISEMDLSKLTLSDIVTAIASGAMIFGGVVPYIPQYRTIRRTLNCEGFSPFVCFVLLIANILRVTFWFGKRFEYPLLAQSILMIGAMLAMVELCVRVRNKSEIVQSKQHSLRDMDWSYFWKWTDFLSYVEFILFVAVVLGFSTYLFIDFSAYVETIGFLSVFIEAMLGTPQLYQNYTKRSTAGMSVTMVVMWLCGDAFKTGYFIMRSAPMQFWLCGTLQIGVDIAILSQVFYYTMHPTRSGAATSRHPH</sequence>
<feature type="transmembrane region" description="Helical" evidence="8">
    <location>
        <begin position="130"/>
        <end position="152"/>
    </location>
</feature>
<organism evidence="9 10">
    <name type="scientific">Bugula neritina</name>
    <name type="common">Brown bryozoan</name>
    <name type="synonym">Sertularia neritina</name>
    <dbReference type="NCBI Taxonomy" id="10212"/>
    <lineage>
        <taxon>Eukaryota</taxon>
        <taxon>Metazoa</taxon>
        <taxon>Spiralia</taxon>
        <taxon>Lophotrochozoa</taxon>
        <taxon>Bryozoa</taxon>
        <taxon>Gymnolaemata</taxon>
        <taxon>Cheilostomatida</taxon>
        <taxon>Flustrina</taxon>
        <taxon>Buguloidea</taxon>
        <taxon>Bugulidae</taxon>
        <taxon>Bugula</taxon>
    </lineage>
</organism>
<protein>
    <recommendedName>
        <fullName evidence="6">Solute carrier family 66 member 2</fullName>
    </recommendedName>
    <alternativeName>
        <fullName evidence="7">PQ-loop repeat-containing protein 1</fullName>
    </alternativeName>
</protein>
<dbReference type="GO" id="GO:0042147">
    <property type="term" value="P:retrograde transport, endosome to Golgi"/>
    <property type="evidence" value="ECO:0007669"/>
    <property type="project" value="TreeGrafter"/>
</dbReference>
<feature type="transmembrane region" description="Helical" evidence="8">
    <location>
        <begin position="216"/>
        <end position="238"/>
    </location>
</feature>
<dbReference type="FunFam" id="1.20.1280.290:FF:000008">
    <property type="entry name" value="PQ-loop repeat-containing protein 1"/>
    <property type="match status" value="1"/>
</dbReference>
<evidence type="ECO:0000256" key="1">
    <source>
        <dbReference type="ARBA" id="ARBA00004141"/>
    </source>
</evidence>
<comment type="subcellular location">
    <subcellularLocation>
        <location evidence="1">Membrane</location>
        <topology evidence="1">Multi-pass membrane protein</topology>
    </subcellularLocation>
</comment>
<keyword evidence="4 8" id="KW-1133">Transmembrane helix</keyword>